<reference evidence="2 3" key="2">
    <citation type="journal article" date="2017" name="Int. J. Syst. Evol. Microbiol.">
        <title>Pseudomonas furukawaii sp. nov., a polychlorinated biphenyl-degrading bacterium isolated from biphenyl-contaminated soil in Japan.</title>
        <authorList>
            <person name="Kimura N."/>
            <person name="Watanabe T."/>
            <person name="Suenaga H."/>
            <person name="Fujihara H."/>
            <person name="Futagami T."/>
            <person name="Goto M."/>
            <person name="Hanada S."/>
            <person name="Hirose J."/>
        </authorList>
    </citation>
    <scope>NUCLEOTIDE SEQUENCE [LARGE SCALE GENOMIC DNA]</scope>
    <source>
        <strain evidence="3">DSM 10086 / NBRC 110670 / KF707</strain>
    </source>
</reference>
<dbReference type="InterPro" id="IPR021245">
    <property type="entry name" value="DUF2790"/>
</dbReference>
<protein>
    <submittedName>
        <fullName evidence="2">Type IIA topoisomerase</fullName>
    </submittedName>
</protein>
<dbReference type="KEGG" id="pfuw:KF707C_26080"/>
<accession>A0AAD1BZ42</accession>
<dbReference type="AlphaFoldDB" id="A0AAD1BZ42"/>
<feature type="chain" id="PRO_5042007422" evidence="1">
    <location>
        <begin position="20"/>
        <end position="85"/>
    </location>
</feature>
<sequence length="85" mass="9317">MKTLVVALSMSLASSAALAASTDQATQPVTEYQYGVHLDIARVVQMTDLSTFCGVGPARMTYEDSQMQERTIEYLVWGTGCKNDY</sequence>
<evidence type="ECO:0000256" key="1">
    <source>
        <dbReference type="SAM" id="SignalP"/>
    </source>
</evidence>
<proteinExistence type="predicted"/>
<gene>
    <name evidence="2" type="ORF">KF707C_26080</name>
</gene>
<organism evidence="2 3">
    <name type="scientific">Metapseudomonas furukawaii</name>
    <name type="common">Pseudomonas furukawaii</name>
    <dbReference type="NCBI Taxonomy" id="1149133"/>
    <lineage>
        <taxon>Bacteria</taxon>
        <taxon>Pseudomonadati</taxon>
        <taxon>Pseudomonadota</taxon>
        <taxon>Gammaproteobacteria</taxon>
        <taxon>Pseudomonadales</taxon>
        <taxon>Pseudomonadaceae</taxon>
        <taxon>Metapseudomonas</taxon>
    </lineage>
</organism>
<evidence type="ECO:0000313" key="3">
    <source>
        <dbReference type="Proteomes" id="UP000218554"/>
    </source>
</evidence>
<keyword evidence="3" id="KW-1185">Reference proteome</keyword>
<evidence type="ECO:0000313" key="2">
    <source>
        <dbReference type="EMBL" id="BAU74296.1"/>
    </source>
</evidence>
<name>A0AAD1BZ42_METFU</name>
<feature type="signal peptide" evidence="1">
    <location>
        <begin position="1"/>
        <end position="19"/>
    </location>
</feature>
<keyword evidence="1" id="KW-0732">Signal</keyword>
<dbReference type="Gene3D" id="2.30.140.50">
    <property type="entry name" value="Protein of unknown function DUF2790"/>
    <property type="match status" value="1"/>
</dbReference>
<dbReference type="RefSeq" id="WP_003448642.1">
    <property type="nucleotide sequence ID" value="NZ_AJMR01000032.1"/>
</dbReference>
<dbReference type="Proteomes" id="UP000218554">
    <property type="component" value="Chromosome"/>
</dbReference>
<dbReference type="EMBL" id="AP014862">
    <property type="protein sequence ID" value="BAU74296.1"/>
    <property type="molecule type" value="Genomic_DNA"/>
</dbReference>
<reference evidence="3" key="1">
    <citation type="submission" date="2015-05" db="EMBL/GenBank/DDBJ databases">
        <title>Draft genome sequencing of a biphenyl-degrading bacterium, Pseudomonas balearica KF707 (=NBRC110670).</title>
        <authorList>
            <person name="Kimura N."/>
            <person name="Hirose J."/>
            <person name="Watanabe T."/>
            <person name="Suenaga H."/>
            <person name="Fujihara H."/>
            <person name="Noguchi M."/>
            <person name="Hashimoto M."/>
            <person name="Shimodaira J."/>
            <person name="Tsuchikane K."/>
            <person name="Hosoyama A."/>
            <person name="Yamazoe A."/>
            <person name="Fujita N."/>
            <person name="Furukawa K."/>
        </authorList>
    </citation>
    <scope>NUCLEOTIDE SEQUENCE [LARGE SCALE GENOMIC DNA]</scope>
    <source>
        <strain evidence="3">DSM 10086 / NBRC 110670 / KF707</strain>
    </source>
</reference>
<dbReference type="Pfam" id="PF10976">
    <property type="entry name" value="DUF2790"/>
    <property type="match status" value="1"/>
</dbReference>